<protein>
    <recommendedName>
        <fullName evidence="3">Peroxisomal membrane protein 4</fullName>
    </recommendedName>
</protein>
<evidence type="ECO:0000313" key="2">
    <source>
        <dbReference type="Proteomes" id="UP000323011"/>
    </source>
</evidence>
<accession>A0A5A8C9R1</accession>
<comment type="caution">
    <text evidence="1">The sequence shown here is derived from an EMBL/GenBank/DDBJ whole genome shotgun (WGS) entry which is preliminary data.</text>
</comment>
<dbReference type="PANTHER" id="PTHR15460">
    <property type="entry name" value="PEROXISOMAL MEMBRANE PROTEIN 4"/>
    <property type="match status" value="1"/>
</dbReference>
<name>A0A5A8C9R1_CAFRO</name>
<evidence type="ECO:0008006" key="3">
    <source>
        <dbReference type="Google" id="ProtNLM"/>
    </source>
</evidence>
<gene>
    <name evidence="1" type="ORF">FNF29_06111</name>
</gene>
<sequence>MGAIFSKAATSQVGQHGVRLARVLGRTLRQGAVFGTRVRLPHASVIAVLFKLRRGLTANLVAVAGDTWVHSRNLAYFATAYKLLVYLARVAWDAAGLPAVEAAGKPSGGVFSARPSHPLQAAAAAAVASALVWSRFSHINYQILLYVMARVVVSLGRLVAEKALPASVSPTFPAAYPYLAAAAWAAVMVLFEFRPDLLQGSMRRSMEGLYHFDEPAATSADFLPSPMWCAVAAFTMAWAWRNGGRAALADAFRVLAGTARP</sequence>
<dbReference type="Proteomes" id="UP000323011">
    <property type="component" value="Unassembled WGS sequence"/>
</dbReference>
<keyword evidence="2" id="KW-1185">Reference proteome</keyword>
<dbReference type="PANTHER" id="PTHR15460:SF3">
    <property type="entry name" value="PEROXISOMAL MEMBRANE PROTEIN 4"/>
    <property type="match status" value="1"/>
</dbReference>
<dbReference type="AlphaFoldDB" id="A0A5A8C9R1"/>
<dbReference type="EMBL" id="VLTN01000045">
    <property type="protein sequence ID" value="KAA0149224.1"/>
    <property type="molecule type" value="Genomic_DNA"/>
</dbReference>
<dbReference type="InterPro" id="IPR019531">
    <property type="entry name" value="Pmp4"/>
</dbReference>
<reference evidence="1 2" key="1">
    <citation type="submission" date="2019-07" db="EMBL/GenBank/DDBJ databases">
        <title>Genomes of Cafeteria roenbergensis.</title>
        <authorList>
            <person name="Fischer M.G."/>
            <person name="Hackl T."/>
            <person name="Roman M."/>
        </authorList>
    </citation>
    <scope>NUCLEOTIDE SEQUENCE [LARGE SCALE GENOMIC DNA]</scope>
    <source>
        <strain evidence="1 2">BVI</strain>
    </source>
</reference>
<organism evidence="1 2">
    <name type="scientific">Cafeteria roenbergensis</name>
    <name type="common">Marine flagellate</name>
    <dbReference type="NCBI Taxonomy" id="33653"/>
    <lineage>
        <taxon>Eukaryota</taxon>
        <taxon>Sar</taxon>
        <taxon>Stramenopiles</taxon>
        <taxon>Bigyra</taxon>
        <taxon>Opalozoa</taxon>
        <taxon>Bicosoecida</taxon>
        <taxon>Cafeteriaceae</taxon>
        <taxon>Cafeteria</taxon>
    </lineage>
</organism>
<proteinExistence type="predicted"/>
<dbReference type="GO" id="GO:0005778">
    <property type="term" value="C:peroxisomal membrane"/>
    <property type="evidence" value="ECO:0007669"/>
    <property type="project" value="TreeGrafter"/>
</dbReference>
<evidence type="ECO:0000313" key="1">
    <source>
        <dbReference type="EMBL" id="KAA0149224.1"/>
    </source>
</evidence>